<keyword evidence="8" id="KW-1185">Reference proteome</keyword>
<evidence type="ECO:0000313" key="7">
    <source>
        <dbReference type="EMBL" id="PRQ54855.1"/>
    </source>
</evidence>
<dbReference type="EC" id="4.3.3.2" evidence="7"/>
<dbReference type="Gene3D" id="2.120.10.30">
    <property type="entry name" value="TolB, C-terminal domain"/>
    <property type="match status" value="1"/>
</dbReference>
<keyword evidence="3" id="KW-0926">Vacuole</keyword>
<organism evidence="7 8">
    <name type="scientific">Rosa chinensis</name>
    <name type="common">China rose</name>
    <dbReference type="NCBI Taxonomy" id="74649"/>
    <lineage>
        <taxon>Eukaryota</taxon>
        <taxon>Viridiplantae</taxon>
        <taxon>Streptophyta</taxon>
        <taxon>Embryophyta</taxon>
        <taxon>Tracheophyta</taxon>
        <taxon>Spermatophyta</taxon>
        <taxon>Magnoliopsida</taxon>
        <taxon>eudicotyledons</taxon>
        <taxon>Gunneridae</taxon>
        <taxon>Pentapetalae</taxon>
        <taxon>rosids</taxon>
        <taxon>fabids</taxon>
        <taxon>Rosales</taxon>
        <taxon>Rosaceae</taxon>
        <taxon>Rosoideae</taxon>
        <taxon>Rosoideae incertae sedis</taxon>
        <taxon>Rosa</taxon>
    </lineage>
</organism>
<feature type="chain" id="PRO_5015130817" evidence="5">
    <location>
        <begin position="25"/>
        <end position="323"/>
    </location>
</feature>
<dbReference type="AlphaFoldDB" id="A0A2P6S884"/>
<dbReference type="GO" id="GO:0016829">
    <property type="term" value="F:lyase activity"/>
    <property type="evidence" value="ECO:0007669"/>
    <property type="project" value="UniProtKB-KW"/>
</dbReference>
<keyword evidence="4" id="KW-0325">Glycoprotein</keyword>
<comment type="caution">
    <text evidence="7">The sequence shown here is derived from an EMBL/GenBank/DDBJ whole genome shotgun (WGS) entry which is preliminary data.</text>
</comment>
<evidence type="ECO:0000256" key="5">
    <source>
        <dbReference type="SAM" id="SignalP"/>
    </source>
</evidence>
<accession>A0A2P6S884</accession>
<evidence type="ECO:0000256" key="2">
    <source>
        <dbReference type="ARBA" id="ARBA00009191"/>
    </source>
</evidence>
<keyword evidence="7" id="KW-0456">Lyase</keyword>
<protein>
    <submittedName>
        <fullName evidence="7">Putative strictosidine synthase transcription factor WD40-like family</fullName>
        <ecNumber evidence="7">4.3.3.2</ecNumber>
    </submittedName>
</protein>
<evidence type="ECO:0000256" key="4">
    <source>
        <dbReference type="ARBA" id="ARBA00023180"/>
    </source>
</evidence>
<dbReference type="EMBL" id="PDCK01000039">
    <property type="protein sequence ID" value="PRQ54855.1"/>
    <property type="molecule type" value="Genomic_DNA"/>
</dbReference>
<dbReference type="PANTHER" id="PTHR10426">
    <property type="entry name" value="STRICTOSIDINE SYNTHASE-RELATED"/>
    <property type="match status" value="1"/>
</dbReference>
<name>A0A2P6S884_ROSCH</name>
<evidence type="ECO:0000256" key="3">
    <source>
        <dbReference type="ARBA" id="ARBA00022554"/>
    </source>
</evidence>
<dbReference type="GO" id="GO:0016787">
    <property type="term" value="F:hydrolase activity"/>
    <property type="evidence" value="ECO:0007669"/>
    <property type="project" value="TreeGrafter"/>
</dbReference>
<dbReference type="SUPFAM" id="SSF63829">
    <property type="entry name" value="Calcium-dependent phosphotriesterase"/>
    <property type="match status" value="1"/>
</dbReference>
<evidence type="ECO:0000259" key="6">
    <source>
        <dbReference type="Pfam" id="PF03088"/>
    </source>
</evidence>
<feature type="signal peptide" evidence="5">
    <location>
        <begin position="1"/>
        <end position="24"/>
    </location>
</feature>
<comment type="subcellular location">
    <subcellularLocation>
        <location evidence="1">Vacuole</location>
    </subcellularLocation>
</comment>
<dbReference type="Proteomes" id="UP000238479">
    <property type="component" value="Chromosome 1"/>
</dbReference>
<sequence length="323" mass="35988">MKSALVTLFFFFFFLFLFVHRAQGASFSLPNLNHHEIPIHVPQPESIAFDCNGAPYVGVADGRIFKWLGYPFGWREFAVTASNRPRGVCDLTTNKDNEPICGRPLGLKFDLTTCELYIADAYFGLLKTGPNGGVAQILATSAEGVPFGFLNGVDIDRQSGMVYFTDTSAIYQRRNWELSVSTGDKTGRLMRYDPWTKNVTVLRHDLSFANGVALSKDGDFVLVTQTTAKNILRYWLRGPRANTVDIFFQLQGAPDNIIRNINGEFWVAENSAGKGKAVKLDAQGNFLDVVDGLNPVSHVEQRYRNLWIGSVVNNFVGVILNFV</sequence>
<evidence type="ECO:0000256" key="1">
    <source>
        <dbReference type="ARBA" id="ARBA00004116"/>
    </source>
</evidence>
<comment type="similarity">
    <text evidence="2">Belongs to the strictosidine synthase family.</text>
</comment>
<dbReference type="Pfam" id="PF20067">
    <property type="entry name" value="SSL_N"/>
    <property type="match status" value="1"/>
</dbReference>
<evidence type="ECO:0000313" key="8">
    <source>
        <dbReference type="Proteomes" id="UP000238479"/>
    </source>
</evidence>
<reference evidence="7 8" key="1">
    <citation type="journal article" date="2018" name="Nat. Genet.">
        <title>The Rosa genome provides new insights in the design of modern roses.</title>
        <authorList>
            <person name="Bendahmane M."/>
        </authorList>
    </citation>
    <scope>NUCLEOTIDE SEQUENCE [LARGE SCALE GENOMIC DNA]</scope>
    <source>
        <strain evidence="8">cv. Old Blush</strain>
    </source>
</reference>
<dbReference type="Gramene" id="PRQ54855">
    <property type="protein sequence ID" value="PRQ54855"/>
    <property type="gene ID" value="RchiOBHm_Chr1g0318261"/>
</dbReference>
<dbReference type="InterPro" id="IPR018119">
    <property type="entry name" value="Strictosidine_synth_cons-reg"/>
</dbReference>
<dbReference type="STRING" id="74649.A0A2P6S884"/>
<dbReference type="GO" id="GO:0005773">
    <property type="term" value="C:vacuole"/>
    <property type="evidence" value="ECO:0007669"/>
    <property type="project" value="UniProtKB-SubCell"/>
</dbReference>
<gene>
    <name evidence="7" type="ORF">RchiOBHm_Chr1g0318261</name>
</gene>
<dbReference type="PANTHER" id="PTHR10426:SF86">
    <property type="entry name" value="PROTEIN STRICTOSIDINE SYNTHASE-LIKE 10-LIKE"/>
    <property type="match status" value="1"/>
</dbReference>
<dbReference type="OrthoDB" id="5307922at2759"/>
<dbReference type="Pfam" id="PF03088">
    <property type="entry name" value="Str_synth"/>
    <property type="match status" value="1"/>
</dbReference>
<feature type="domain" description="Strictosidine synthase conserved region" evidence="6">
    <location>
        <begin position="151"/>
        <end position="238"/>
    </location>
</feature>
<proteinExistence type="inferred from homology"/>
<dbReference type="InterPro" id="IPR011042">
    <property type="entry name" value="6-blade_b-propeller_TolB-like"/>
</dbReference>
<keyword evidence="5" id="KW-0732">Signal</keyword>
<dbReference type="GO" id="GO:0012505">
    <property type="term" value="C:endomembrane system"/>
    <property type="evidence" value="ECO:0007669"/>
    <property type="project" value="TreeGrafter"/>
</dbReference>
<dbReference type="OMA" id="NIVTCEL"/>